<dbReference type="GO" id="GO:1905502">
    <property type="term" value="F:acetyl-CoA binding"/>
    <property type="evidence" value="ECO:0007669"/>
    <property type="project" value="TreeGrafter"/>
</dbReference>
<dbReference type="GO" id="GO:0005737">
    <property type="term" value="C:cytoplasm"/>
    <property type="evidence" value="ECO:0007669"/>
    <property type="project" value="TreeGrafter"/>
</dbReference>
<dbReference type="InterPro" id="IPR016181">
    <property type="entry name" value="Acyl_CoA_acyltransferase"/>
</dbReference>
<dbReference type="InterPro" id="IPR039840">
    <property type="entry name" value="NAA80"/>
</dbReference>
<dbReference type="AlphaFoldDB" id="A0A6N9HMB6"/>
<gene>
    <name evidence="2" type="ORF">GTP41_21380</name>
</gene>
<organism evidence="2 3">
    <name type="scientific">Pseudoduganella guangdongensis</name>
    <dbReference type="NCBI Taxonomy" id="2692179"/>
    <lineage>
        <taxon>Bacteria</taxon>
        <taxon>Pseudomonadati</taxon>
        <taxon>Pseudomonadota</taxon>
        <taxon>Betaproteobacteria</taxon>
        <taxon>Burkholderiales</taxon>
        <taxon>Oxalobacteraceae</taxon>
        <taxon>Telluria group</taxon>
        <taxon>Pseudoduganella</taxon>
    </lineage>
</organism>
<comment type="caution">
    <text evidence="2">The sequence shown here is derived from an EMBL/GenBank/DDBJ whole genome shotgun (WGS) entry which is preliminary data.</text>
</comment>
<keyword evidence="3" id="KW-1185">Reference proteome</keyword>
<dbReference type="EMBL" id="WWCJ01000019">
    <property type="protein sequence ID" value="MYN04650.1"/>
    <property type="molecule type" value="Genomic_DNA"/>
</dbReference>
<evidence type="ECO:0000313" key="2">
    <source>
        <dbReference type="EMBL" id="MYN04650.1"/>
    </source>
</evidence>
<dbReference type="CDD" id="cd04301">
    <property type="entry name" value="NAT_SF"/>
    <property type="match status" value="1"/>
</dbReference>
<dbReference type="SUPFAM" id="SSF55729">
    <property type="entry name" value="Acyl-CoA N-acyltransferases (Nat)"/>
    <property type="match status" value="1"/>
</dbReference>
<dbReference type="PANTHER" id="PTHR13538:SF4">
    <property type="entry name" value="N-ALPHA-ACETYLTRANSFERASE 80"/>
    <property type="match status" value="1"/>
</dbReference>
<dbReference type="GO" id="GO:0008080">
    <property type="term" value="F:N-acetyltransferase activity"/>
    <property type="evidence" value="ECO:0007669"/>
    <property type="project" value="InterPro"/>
</dbReference>
<dbReference type="PROSITE" id="PS51186">
    <property type="entry name" value="GNAT"/>
    <property type="match status" value="1"/>
</dbReference>
<dbReference type="RefSeq" id="WP_161027608.1">
    <property type="nucleotide sequence ID" value="NZ_WWCJ01000019.1"/>
</dbReference>
<keyword evidence="2" id="KW-0808">Transferase</keyword>
<protein>
    <submittedName>
        <fullName evidence="2">GNAT family N-acetyltransferase</fullName>
    </submittedName>
</protein>
<name>A0A6N9HMB6_9BURK</name>
<proteinExistence type="predicted"/>
<evidence type="ECO:0000313" key="3">
    <source>
        <dbReference type="Proteomes" id="UP000448575"/>
    </source>
</evidence>
<feature type="domain" description="N-acetyltransferase" evidence="1">
    <location>
        <begin position="28"/>
        <end position="174"/>
    </location>
</feature>
<dbReference type="InterPro" id="IPR000182">
    <property type="entry name" value="GNAT_dom"/>
</dbReference>
<reference evidence="2 3" key="1">
    <citation type="submission" date="2019-12" db="EMBL/GenBank/DDBJ databases">
        <title>Novel species isolated from a subtropical stream in China.</title>
        <authorList>
            <person name="Lu H."/>
        </authorList>
    </citation>
    <scope>NUCLEOTIDE SEQUENCE [LARGE SCALE GENOMIC DNA]</scope>
    <source>
        <strain evidence="2 3">DS3</strain>
    </source>
</reference>
<dbReference type="Pfam" id="PF00583">
    <property type="entry name" value="Acetyltransf_1"/>
    <property type="match status" value="1"/>
</dbReference>
<dbReference type="PANTHER" id="PTHR13538">
    <property type="entry name" value="N-ACETYLTRANSFERASE 6"/>
    <property type="match status" value="1"/>
</dbReference>
<accession>A0A6N9HMB6</accession>
<evidence type="ECO:0000259" key="1">
    <source>
        <dbReference type="PROSITE" id="PS51186"/>
    </source>
</evidence>
<dbReference type="Gene3D" id="3.40.630.30">
    <property type="match status" value="1"/>
</dbReference>
<sequence>MAERYQMPIDLGGSELIHQVTALAKHPEHIEGVAERTYRLWGYLIREDTGMTAVEYIEVVRSRAVTDSVPLTLIALEGDALVGSVSLKKHEASSAPDLTPWIGGLLVDEAMRGKGVGKALLVEAEAAAARLGYPWLYLSCERHVEPFYERLGWTLLKRTISCGDEVAIMKKKLDTQL</sequence>
<dbReference type="Proteomes" id="UP000448575">
    <property type="component" value="Unassembled WGS sequence"/>
</dbReference>